<accession>A0ABX7R3Y0</accession>
<dbReference type="EMBL" id="CP071502">
    <property type="protein sequence ID" value="QSX37813.1"/>
    <property type="molecule type" value="Genomic_DNA"/>
</dbReference>
<dbReference type="Proteomes" id="UP000663207">
    <property type="component" value="Chromosome"/>
</dbReference>
<keyword evidence="2" id="KW-1185">Reference proteome</keyword>
<evidence type="ECO:0000313" key="2">
    <source>
        <dbReference type="Proteomes" id="UP000663207"/>
    </source>
</evidence>
<gene>
    <name evidence="1" type="ORF">JYB85_02935</name>
</gene>
<evidence type="ECO:0000313" key="1">
    <source>
        <dbReference type="EMBL" id="QSX37813.1"/>
    </source>
</evidence>
<protein>
    <submittedName>
        <fullName evidence="1">Uncharacterized protein</fullName>
    </submittedName>
</protein>
<sequence>MPQSLDKIKCLGNTSIKSTYQRVDLVEKEQIGVVGTLVAHLEKIEHCVKFECWELFNAESNIFYAHGEFNLDEDIFTHLDGSTIFYTREEIHKLMSQHIISRGVKSHKLFRLDGRILRSEASELLNKFLPLEDLSCEYLEHPT</sequence>
<dbReference type="RefSeq" id="WP_207380987.1">
    <property type="nucleotide sequence ID" value="NZ_CP071502.1"/>
</dbReference>
<proteinExistence type="predicted"/>
<organism evidence="1 2">
    <name type="scientific">Shewanella sedimentimangrovi</name>
    <dbReference type="NCBI Taxonomy" id="2814293"/>
    <lineage>
        <taxon>Bacteria</taxon>
        <taxon>Pseudomonadati</taxon>
        <taxon>Pseudomonadota</taxon>
        <taxon>Gammaproteobacteria</taxon>
        <taxon>Alteromonadales</taxon>
        <taxon>Shewanellaceae</taxon>
        <taxon>Shewanella</taxon>
    </lineage>
</organism>
<name>A0ABX7R3Y0_9GAMM</name>
<reference evidence="1 2" key="1">
    <citation type="submission" date="2021-03" db="EMBL/GenBank/DDBJ databases">
        <title>Novel species identification of genus Shewanella.</title>
        <authorList>
            <person name="Liu G."/>
            <person name="Zhang Q."/>
        </authorList>
    </citation>
    <scope>NUCLEOTIDE SEQUENCE [LARGE SCALE GENOMIC DNA]</scope>
    <source>
        <strain evidence="1 2">FJAT-52962</strain>
    </source>
</reference>